<dbReference type="CDD" id="cd03301">
    <property type="entry name" value="ABC_MalK_N"/>
    <property type="match status" value="1"/>
</dbReference>
<dbReference type="SMART" id="SM00382">
    <property type="entry name" value="AAA"/>
    <property type="match status" value="1"/>
</dbReference>
<dbReference type="InterPro" id="IPR015855">
    <property type="entry name" value="ABC_transpr_MalK-like"/>
</dbReference>
<proteinExistence type="predicted"/>
<dbReference type="STRING" id="1471761.B0W44_10485"/>
<evidence type="ECO:0000313" key="8">
    <source>
        <dbReference type="EMBL" id="AQS57504.1"/>
    </source>
</evidence>
<dbReference type="GO" id="GO:0005524">
    <property type="term" value="F:ATP binding"/>
    <property type="evidence" value="ECO:0007669"/>
    <property type="project" value="UniProtKB-KW"/>
</dbReference>
<feature type="domain" description="ABC transporter" evidence="7">
    <location>
        <begin position="4"/>
        <end position="236"/>
    </location>
</feature>
<gene>
    <name evidence="8" type="ORF">B0W44_10485</name>
</gene>
<evidence type="ECO:0000256" key="3">
    <source>
        <dbReference type="ARBA" id="ARBA00022741"/>
    </source>
</evidence>
<dbReference type="SUPFAM" id="SSF50331">
    <property type="entry name" value="MOP-like"/>
    <property type="match status" value="1"/>
</dbReference>
<keyword evidence="2" id="KW-1003">Cell membrane</keyword>
<dbReference type="Pfam" id="PF00005">
    <property type="entry name" value="ABC_tran"/>
    <property type="match status" value="1"/>
</dbReference>
<keyword evidence="6" id="KW-0472">Membrane</keyword>
<dbReference type="InterPro" id="IPR012340">
    <property type="entry name" value="NA-bd_OB-fold"/>
</dbReference>
<dbReference type="GO" id="GO:0055052">
    <property type="term" value="C:ATP-binding cassette (ABC) transporter complex, substrate-binding subunit-containing"/>
    <property type="evidence" value="ECO:0007669"/>
    <property type="project" value="TreeGrafter"/>
</dbReference>
<evidence type="ECO:0000256" key="6">
    <source>
        <dbReference type="ARBA" id="ARBA00023136"/>
    </source>
</evidence>
<dbReference type="AlphaFoldDB" id="A0A1U9KBU0"/>
<dbReference type="Gene3D" id="2.40.50.100">
    <property type="match status" value="1"/>
</dbReference>
<dbReference type="InterPro" id="IPR013611">
    <property type="entry name" value="Transp-assoc_OB_typ2"/>
</dbReference>
<keyword evidence="5" id="KW-1278">Translocase</keyword>
<protein>
    <submittedName>
        <fullName evidence="8">Sugar ABC transporter ATP-binding protein</fullName>
    </submittedName>
</protein>
<keyword evidence="9" id="KW-1185">Reference proteome</keyword>
<accession>A0A1U9KBU0</accession>
<sequence length="382" mass="43341">MADVKLQNITKQFHHQTVLDNISFDVKDKEFFVIFGHAGAGKTTILNTIAGLYAPDSGQVLIDNREVTGVEPEDRNIAMVFENYALYPHYTVFENIASPLKSPKHRQPQRVIEEKVIRTAKKLNIDHLLDRKPSELSNGQRQRVGLGRALVREPEAFLMDEPLTHLDAKLRHQMRAELKEMQYHLDTTTVYVTHDYLEAMSLGDRIAILNEGKIEQIGTPHDIYYFPASEYVAQAFGEPEINLLEGHVQTEHGKHWLAIHEIGEDFLLPEDVSRTLLERGARVLSVGLRPTDIDFSRTDENGGLPGTVYSFEPLGAKAILSVKVKERIINTVTSADEELNLDERVFLKIHLDRAVFFDRDDGKFLARSKRKGGIERGRIAVD</sequence>
<evidence type="ECO:0000256" key="5">
    <source>
        <dbReference type="ARBA" id="ARBA00022967"/>
    </source>
</evidence>
<keyword evidence="4 8" id="KW-0067">ATP-binding</keyword>
<keyword evidence="3" id="KW-0547">Nucleotide-binding</keyword>
<dbReference type="InterPro" id="IPR003439">
    <property type="entry name" value="ABC_transporter-like_ATP-bd"/>
</dbReference>
<reference evidence="8 9" key="1">
    <citation type="journal article" date="2015" name="Int. J. Syst. Evol. Microbiol.">
        <title>Novibacillus thermophilus gen. nov., sp. nov., a Gram-staining-negative and moderately thermophilic member of the family Thermoactinomycetaceae.</title>
        <authorList>
            <person name="Yang G."/>
            <person name="Chen J."/>
            <person name="Zhou S."/>
        </authorList>
    </citation>
    <scope>NUCLEOTIDE SEQUENCE [LARGE SCALE GENOMIC DNA]</scope>
    <source>
        <strain evidence="8 9">SG-1</strain>
    </source>
</reference>
<dbReference type="Gene3D" id="3.40.50.300">
    <property type="entry name" value="P-loop containing nucleotide triphosphate hydrolases"/>
    <property type="match status" value="1"/>
</dbReference>
<dbReference type="EMBL" id="CP019699">
    <property type="protein sequence ID" value="AQS57504.1"/>
    <property type="molecule type" value="Genomic_DNA"/>
</dbReference>
<dbReference type="InterPro" id="IPR027417">
    <property type="entry name" value="P-loop_NTPase"/>
</dbReference>
<dbReference type="GO" id="GO:0140359">
    <property type="term" value="F:ABC-type transporter activity"/>
    <property type="evidence" value="ECO:0007669"/>
    <property type="project" value="InterPro"/>
</dbReference>
<dbReference type="InterPro" id="IPR003593">
    <property type="entry name" value="AAA+_ATPase"/>
</dbReference>
<organism evidence="8 9">
    <name type="scientific">Novibacillus thermophilus</name>
    <dbReference type="NCBI Taxonomy" id="1471761"/>
    <lineage>
        <taxon>Bacteria</taxon>
        <taxon>Bacillati</taxon>
        <taxon>Bacillota</taxon>
        <taxon>Bacilli</taxon>
        <taxon>Bacillales</taxon>
        <taxon>Thermoactinomycetaceae</taxon>
        <taxon>Novibacillus</taxon>
    </lineage>
</organism>
<dbReference type="KEGG" id="ntr:B0W44_10485"/>
<name>A0A1U9KBU0_9BACL</name>
<dbReference type="GO" id="GO:0008643">
    <property type="term" value="P:carbohydrate transport"/>
    <property type="evidence" value="ECO:0007669"/>
    <property type="project" value="InterPro"/>
</dbReference>
<dbReference type="Proteomes" id="UP000188603">
    <property type="component" value="Chromosome"/>
</dbReference>
<evidence type="ECO:0000313" key="9">
    <source>
        <dbReference type="Proteomes" id="UP000188603"/>
    </source>
</evidence>
<evidence type="ECO:0000256" key="2">
    <source>
        <dbReference type="ARBA" id="ARBA00022475"/>
    </source>
</evidence>
<dbReference type="FunFam" id="3.40.50.300:FF:000042">
    <property type="entry name" value="Maltose/maltodextrin ABC transporter, ATP-binding protein"/>
    <property type="match status" value="1"/>
</dbReference>
<dbReference type="InterPro" id="IPR008995">
    <property type="entry name" value="Mo/tungstate-bd_C_term_dom"/>
</dbReference>
<dbReference type="OrthoDB" id="2550338at2"/>
<dbReference type="InterPro" id="IPR047641">
    <property type="entry name" value="ABC_transpr_MalK/UgpC-like"/>
</dbReference>
<evidence type="ECO:0000256" key="4">
    <source>
        <dbReference type="ARBA" id="ARBA00022840"/>
    </source>
</evidence>
<dbReference type="PANTHER" id="PTHR43875">
    <property type="entry name" value="MALTODEXTRIN IMPORT ATP-BINDING PROTEIN MSMX"/>
    <property type="match status" value="1"/>
</dbReference>
<evidence type="ECO:0000259" key="7">
    <source>
        <dbReference type="PROSITE" id="PS50893"/>
    </source>
</evidence>
<dbReference type="PANTHER" id="PTHR43875:SF15">
    <property type="entry name" value="TREHALOSE IMPORT ATP-BINDING PROTEIN SUGC"/>
    <property type="match status" value="1"/>
</dbReference>
<dbReference type="PROSITE" id="PS50893">
    <property type="entry name" value="ABC_TRANSPORTER_2"/>
    <property type="match status" value="1"/>
</dbReference>
<dbReference type="GO" id="GO:0016887">
    <property type="term" value="F:ATP hydrolysis activity"/>
    <property type="evidence" value="ECO:0007669"/>
    <property type="project" value="InterPro"/>
</dbReference>
<evidence type="ECO:0000256" key="1">
    <source>
        <dbReference type="ARBA" id="ARBA00022448"/>
    </source>
</evidence>
<keyword evidence="1" id="KW-0813">Transport</keyword>
<dbReference type="Pfam" id="PF08402">
    <property type="entry name" value="TOBE_2"/>
    <property type="match status" value="1"/>
</dbReference>
<dbReference type="SUPFAM" id="SSF52540">
    <property type="entry name" value="P-loop containing nucleoside triphosphate hydrolases"/>
    <property type="match status" value="1"/>
</dbReference>
<dbReference type="Gene3D" id="2.40.50.140">
    <property type="entry name" value="Nucleic acid-binding proteins"/>
    <property type="match status" value="1"/>
</dbReference>